<dbReference type="InterPro" id="IPR036514">
    <property type="entry name" value="SGNH_hydro_sf"/>
</dbReference>
<dbReference type="SUPFAM" id="SSF52266">
    <property type="entry name" value="SGNH hydrolase"/>
    <property type="match status" value="1"/>
</dbReference>
<dbReference type="Proteomes" id="UP000298138">
    <property type="component" value="Unassembled WGS sequence"/>
</dbReference>
<sequence length="212" mass="23830">MAFCDYDKVLLFGDSITEQSFEQTRGFASGAALSDAYRRKLEVLNRGFSGYNTAHALHVLPQIIPPPTDTCRIRLVILFFGANDAVLPGQLQHVSVSNYRRNLHTILTHPLLLAHNPKFILITPPAMCEYTAEECDRAKGKPITQRQQANTKLYVDAALSVGEELKIPTINLWKAWTESHAMGKEYPGSRELPRNQNFLTLLRDGLHFNPQG</sequence>
<proteinExistence type="predicted"/>
<name>A0A4S2MR75_9PEZI</name>
<dbReference type="InterPro" id="IPR013830">
    <property type="entry name" value="SGNH_hydro"/>
</dbReference>
<protein>
    <submittedName>
        <fullName evidence="2">SGNH hydrolase</fullName>
    </submittedName>
</protein>
<dbReference type="InParanoid" id="A0A4S2MR75"/>
<dbReference type="Gene3D" id="3.40.50.1110">
    <property type="entry name" value="SGNH hydrolase"/>
    <property type="match status" value="1"/>
</dbReference>
<dbReference type="PANTHER" id="PTHR14209:SF19">
    <property type="entry name" value="ISOAMYL ACETATE-HYDROLYZING ESTERASE 1 HOMOLOG"/>
    <property type="match status" value="1"/>
</dbReference>
<dbReference type="STRING" id="341454.A0A4S2MR75"/>
<keyword evidence="2" id="KW-0378">Hydrolase</keyword>
<reference evidence="2 3" key="1">
    <citation type="submission" date="2019-04" db="EMBL/GenBank/DDBJ databases">
        <title>Comparative genomics and transcriptomics to analyze fruiting body development in filamentous ascomycetes.</title>
        <authorList>
            <consortium name="DOE Joint Genome Institute"/>
            <person name="Lutkenhaus R."/>
            <person name="Traeger S."/>
            <person name="Breuer J."/>
            <person name="Kuo A."/>
            <person name="Lipzen A."/>
            <person name="Pangilinan J."/>
            <person name="Dilworth D."/>
            <person name="Sandor L."/>
            <person name="Poggeler S."/>
            <person name="Barry K."/>
            <person name="Grigoriev I.V."/>
            <person name="Nowrousian M."/>
        </authorList>
    </citation>
    <scope>NUCLEOTIDE SEQUENCE [LARGE SCALE GENOMIC DNA]</scope>
    <source>
        <strain evidence="2 3">CBS 389.68</strain>
    </source>
</reference>
<organism evidence="2 3">
    <name type="scientific">Ascodesmis nigricans</name>
    <dbReference type="NCBI Taxonomy" id="341454"/>
    <lineage>
        <taxon>Eukaryota</taxon>
        <taxon>Fungi</taxon>
        <taxon>Dikarya</taxon>
        <taxon>Ascomycota</taxon>
        <taxon>Pezizomycotina</taxon>
        <taxon>Pezizomycetes</taxon>
        <taxon>Pezizales</taxon>
        <taxon>Ascodesmidaceae</taxon>
        <taxon>Ascodesmis</taxon>
    </lineage>
</organism>
<feature type="domain" description="SGNH hydrolase-type esterase" evidence="1">
    <location>
        <begin position="11"/>
        <end position="212"/>
    </location>
</feature>
<keyword evidence="3" id="KW-1185">Reference proteome</keyword>
<evidence type="ECO:0000259" key="1">
    <source>
        <dbReference type="Pfam" id="PF13472"/>
    </source>
</evidence>
<dbReference type="EMBL" id="ML220154">
    <property type="protein sequence ID" value="TGZ77358.1"/>
    <property type="molecule type" value="Genomic_DNA"/>
</dbReference>
<evidence type="ECO:0000313" key="2">
    <source>
        <dbReference type="EMBL" id="TGZ77358.1"/>
    </source>
</evidence>
<dbReference type="PANTHER" id="PTHR14209">
    <property type="entry name" value="ISOAMYL ACETATE-HYDROLYZING ESTERASE 1"/>
    <property type="match status" value="1"/>
</dbReference>
<dbReference type="InterPro" id="IPR045136">
    <property type="entry name" value="Iah1-like"/>
</dbReference>
<dbReference type="OrthoDB" id="671439at2759"/>
<accession>A0A4S2MR75</accession>
<gene>
    <name evidence="2" type="ORF">EX30DRAFT_356365</name>
</gene>
<dbReference type="GO" id="GO:0016787">
    <property type="term" value="F:hydrolase activity"/>
    <property type="evidence" value="ECO:0007669"/>
    <property type="project" value="UniProtKB-KW"/>
</dbReference>
<dbReference type="Pfam" id="PF13472">
    <property type="entry name" value="Lipase_GDSL_2"/>
    <property type="match status" value="1"/>
</dbReference>
<dbReference type="CDD" id="cd01838">
    <property type="entry name" value="Isoamyl_acetate_hydrolase_like"/>
    <property type="match status" value="1"/>
</dbReference>
<evidence type="ECO:0000313" key="3">
    <source>
        <dbReference type="Proteomes" id="UP000298138"/>
    </source>
</evidence>
<dbReference type="AlphaFoldDB" id="A0A4S2MR75"/>